<dbReference type="SUPFAM" id="SSF57667">
    <property type="entry name" value="beta-beta-alpha zinc fingers"/>
    <property type="match status" value="8"/>
</dbReference>
<feature type="region of interest" description="Disordered" evidence="8">
    <location>
        <begin position="515"/>
        <end position="555"/>
    </location>
</feature>
<feature type="domain" description="C2H2-type" evidence="9">
    <location>
        <begin position="855"/>
        <end position="882"/>
    </location>
</feature>
<keyword evidence="6" id="KW-0539">Nucleus</keyword>
<dbReference type="Gene3D" id="3.30.160.60">
    <property type="entry name" value="Classic Zinc Finger"/>
    <property type="match status" value="14"/>
</dbReference>
<accession>A0ABM4QSV1</accession>
<feature type="compositionally biased region" description="Polar residues" evidence="8">
    <location>
        <begin position="527"/>
        <end position="541"/>
    </location>
</feature>
<keyword evidence="4 7" id="KW-0863">Zinc-finger</keyword>
<gene>
    <name evidence="11" type="primary">ZNF835</name>
</gene>
<feature type="domain" description="C2H2-type" evidence="9">
    <location>
        <begin position="939"/>
        <end position="966"/>
    </location>
</feature>
<dbReference type="RefSeq" id="XP_070626373.1">
    <property type="nucleotide sequence ID" value="XM_070770272.1"/>
</dbReference>
<feature type="domain" description="C2H2-type" evidence="9">
    <location>
        <begin position="1079"/>
        <end position="1106"/>
    </location>
</feature>
<feature type="domain" description="C2H2-type" evidence="9">
    <location>
        <begin position="799"/>
        <end position="826"/>
    </location>
</feature>
<feature type="domain" description="C2H2-type" evidence="9">
    <location>
        <begin position="883"/>
        <end position="910"/>
    </location>
</feature>
<feature type="domain" description="C2H2-type" evidence="9">
    <location>
        <begin position="827"/>
        <end position="854"/>
    </location>
</feature>
<dbReference type="Pfam" id="PF00096">
    <property type="entry name" value="zf-C2H2"/>
    <property type="match status" value="14"/>
</dbReference>
<feature type="region of interest" description="Disordered" evidence="8">
    <location>
        <begin position="72"/>
        <end position="108"/>
    </location>
</feature>
<feature type="domain" description="C2H2-type" evidence="9">
    <location>
        <begin position="771"/>
        <end position="798"/>
    </location>
</feature>
<feature type="domain" description="C2H2-type" evidence="9">
    <location>
        <begin position="1023"/>
        <end position="1050"/>
    </location>
</feature>
<evidence type="ECO:0000256" key="7">
    <source>
        <dbReference type="PROSITE-ProRule" id="PRU00042"/>
    </source>
</evidence>
<feature type="domain" description="C2H2-type" evidence="9">
    <location>
        <begin position="995"/>
        <end position="1022"/>
    </location>
</feature>
<evidence type="ECO:0000256" key="6">
    <source>
        <dbReference type="ARBA" id="ARBA00023242"/>
    </source>
</evidence>
<evidence type="ECO:0000256" key="3">
    <source>
        <dbReference type="ARBA" id="ARBA00022737"/>
    </source>
</evidence>
<evidence type="ECO:0000256" key="8">
    <source>
        <dbReference type="SAM" id="MobiDB-lite"/>
    </source>
</evidence>
<evidence type="ECO:0000313" key="10">
    <source>
        <dbReference type="Proteomes" id="UP001652663"/>
    </source>
</evidence>
<feature type="domain" description="C2H2-type" evidence="9">
    <location>
        <begin position="1051"/>
        <end position="1078"/>
    </location>
</feature>
<feature type="compositionally biased region" description="Low complexity" evidence="8">
    <location>
        <begin position="88"/>
        <end position="106"/>
    </location>
</feature>
<sequence length="1158" mass="124158">MKVDPAASKLQVPTAGQASGSQDQGWPVCLGSWCPSSDAEEGGQTSRPDSSWEELKRAIWLLGEPGRLGWGKHRLASPSRQSGLRAAPLTPTGPLGSGPSLPTLPGETSAQEHRLPWALRGPCLPSLECWSQVLGLGASRCQISTFTKWGHKSEDERGKGDAGKTSAGSWLLVPILTGLQMTGLTVGMRTPWATEMTWSQSWIVLAWGITSMEMAVPGSRATTVRCDPPVGNTLPRASVDRVCSTATGIVPEEAMTGRRSPQGQALAPGTGDSLRSHRPRQPAGDTPQAPGTTPQPPGQALSWRGDGDGHPAPGQTRGTLDVEAHVSRKDRLLRKKHMGVWIRMVANQHRARLSPRRVITQVQRSGWWETVCIRGHRDSPSRPKRTSSVLFWMSVLLLKPRVGGKVWVILEVLKVGSSAAPDSILAEHAVRRPKRATWRCRTSPNSHYVEKSQAPDVWANRVSPSRPALHTCPLHASTGSERLPSLRGLPHSLLRADAGPSGSCSFGDAGTAAGGGPQSLYGRSAAPSGSCSSWEPQTGRSSPGARAHSGSARRLDPTVEAAALLREACMSAPPRDEGPQGVRVDQTSAGPTQEARAAGTGATARERWMGPGAPKPTRCEIEAAARKAGMEALLEGAAPQSSKLGETPKPEGGFKDGPEKAETCLKQEARKENPTRDGVPKQDELAAGTPETNCSPLTPQADHRPQKRGAPRKRRTLKKAAASAEPEPEEVAERGGGGPSKPWKCGDCGKAFSYCSAFTLHQRTHTGEKPFPCADCGRAFSQSAHLAQHRRVHTGERPYACAECGKAFSQGSYLAAHGRVHTGERPHHCTDCGKAFARPTHLAQHRRVHTGERPFACGQCAKAFRSRSSLREHQRIHTGEKPFACARCDKAFRFSSALLRHQRTHTAQRPYTCGQCAKAFTQAAHLAQHRGVHTGEKPFACTECGARFSQSASLTEHRRIHTGEKPFACAQCGKAFTQVSHLSRHRRTHTGERPYACGACGRAFSNRSHLVQHHLAHTGARPYKCPECGAAFGHVSSLLEHQKVHTGEKPFRCGDCGRAFSHGSSLTLHRRTHTGERPYACPECGKAFSNRAYLVQHHIVHTGEKPYECGGCGKAFSFSSALIRHRKTHAAGKKAGAPLGPTAAAAPTPALPAGGGAC</sequence>
<comment type="subcellular location">
    <subcellularLocation>
        <location evidence="1">Nucleus</location>
    </subcellularLocation>
</comment>
<feature type="region of interest" description="Disordered" evidence="8">
    <location>
        <begin position="571"/>
        <end position="615"/>
    </location>
</feature>
<feature type="domain" description="C2H2-type" evidence="9">
    <location>
        <begin position="743"/>
        <end position="770"/>
    </location>
</feature>
<dbReference type="PROSITE" id="PS00028">
    <property type="entry name" value="ZINC_FINGER_C2H2_1"/>
    <property type="match status" value="14"/>
</dbReference>
<evidence type="ECO:0000256" key="4">
    <source>
        <dbReference type="ARBA" id="ARBA00022771"/>
    </source>
</evidence>
<feature type="compositionally biased region" description="Polar residues" evidence="8">
    <location>
        <begin position="14"/>
        <end position="23"/>
    </location>
</feature>
<dbReference type="InterPro" id="IPR036236">
    <property type="entry name" value="Znf_C2H2_sf"/>
</dbReference>
<name>A0ABM4QSV1_BOSIN</name>
<feature type="region of interest" description="Disordered" evidence="8">
    <location>
        <begin position="637"/>
        <end position="740"/>
    </location>
</feature>
<keyword evidence="10" id="KW-1185">Reference proteome</keyword>
<evidence type="ECO:0000313" key="11">
    <source>
        <dbReference type="RefSeq" id="XP_070626373.1"/>
    </source>
</evidence>
<feature type="compositionally biased region" description="Basic residues" evidence="8">
    <location>
        <begin position="705"/>
        <end position="718"/>
    </location>
</feature>
<feature type="compositionally biased region" description="Low complexity" evidence="8">
    <location>
        <begin position="282"/>
        <end position="292"/>
    </location>
</feature>
<evidence type="ECO:0000256" key="2">
    <source>
        <dbReference type="ARBA" id="ARBA00022723"/>
    </source>
</evidence>
<keyword evidence="5" id="KW-0862">Zinc</keyword>
<feature type="compositionally biased region" description="Low complexity" evidence="8">
    <location>
        <begin position="594"/>
        <end position="603"/>
    </location>
</feature>
<feature type="domain" description="C2H2-type" evidence="9">
    <location>
        <begin position="1107"/>
        <end position="1134"/>
    </location>
</feature>
<feature type="domain" description="C2H2-type" evidence="9">
    <location>
        <begin position="911"/>
        <end position="938"/>
    </location>
</feature>
<keyword evidence="3" id="KW-0677">Repeat</keyword>
<evidence type="ECO:0000259" key="9">
    <source>
        <dbReference type="PROSITE" id="PS50157"/>
    </source>
</evidence>
<proteinExistence type="predicted"/>
<dbReference type="PANTHER" id="PTHR23226">
    <property type="entry name" value="ZINC FINGER AND SCAN DOMAIN-CONTAINING"/>
    <property type="match status" value="1"/>
</dbReference>
<dbReference type="Proteomes" id="UP001652663">
    <property type="component" value="Chromosome 18"/>
</dbReference>
<feature type="region of interest" description="Disordered" evidence="8">
    <location>
        <begin position="249"/>
        <end position="328"/>
    </location>
</feature>
<evidence type="ECO:0000256" key="1">
    <source>
        <dbReference type="ARBA" id="ARBA00004123"/>
    </source>
</evidence>
<feature type="region of interest" description="Disordered" evidence="8">
    <location>
        <begin position="1"/>
        <end position="23"/>
    </location>
</feature>
<dbReference type="SMART" id="SM00355">
    <property type="entry name" value="ZnF_C2H2"/>
    <property type="match status" value="14"/>
</dbReference>
<protein>
    <submittedName>
        <fullName evidence="11">Zinc finger protein 835</fullName>
    </submittedName>
</protein>
<feature type="compositionally biased region" description="Basic and acidic residues" evidence="8">
    <location>
        <begin position="646"/>
        <end position="684"/>
    </location>
</feature>
<dbReference type="GeneID" id="139177013"/>
<dbReference type="PANTHER" id="PTHR23226:SF366">
    <property type="entry name" value="ZINC FINGER PROTEIN ZFP2"/>
    <property type="match status" value="1"/>
</dbReference>
<evidence type="ECO:0000256" key="5">
    <source>
        <dbReference type="ARBA" id="ARBA00022833"/>
    </source>
</evidence>
<dbReference type="InterPro" id="IPR013087">
    <property type="entry name" value="Znf_C2H2_type"/>
</dbReference>
<dbReference type="PROSITE" id="PS50157">
    <property type="entry name" value="ZINC_FINGER_C2H2_2"/>
    <property type="match status" value="14"/>
</dbReference>
<organism evidence="10 11">
    <name type="scientific">Bos indicus</name>
    <name type="common">Zebu</name>
    <dbReference type="NCBI Taxonomy" id="9915"/>
    <lineage>
        <taxon>Eukaryota</taxon>
        <taxon>Metazoa</taxon>
        <taxon>Chordata</taxon>
        <taxon>Craniata</taxon>
        <taxon>Vertebrata</taxon>
        <taxon>Euteleostomi</taxon>
        <taxon>Mammalia</taxon>
        <taxon>Eutheria</taxon>
        <taxon>Laurasiatheria</taxon>
        <taxon>Artiodactyla</taxon>
        <taxon>Ruminantia</taxon>
        <taxon>Pecora</taxon>
        <taxon>Bovidae</taxon>
        <taxon>Bovinae</taxon>
        <taxon>Bos</taxon>
    </lineage>
</organism>
<reference evidence="11" key="1">
    <citation type="submission" date="2025-08" db="UniProtKB">
        <authorList>
            <consortium name="RefSeq"/>
        </authorList>
    </citation>
    <scope>IDENTIFICATION</scope>
    <source>
        <tissue evidence="11">Blood</tissue>
    </source>
</reference>
<feature type="domain" description="C2H2-type" evidence="9">
    <location>
        <begin position="967"/>
        <end position="994"/>
    </location>
</feature>
<keyword evidence="2" id="KW-0479">Metal-binding</keyword>